<dbReference type="Proteomes" id="UP000708805">
    <property type="component" value="Unassembled WGS sequence"/>
</dbReference>
<dbReference type="RefSeq" id="WP_214037530.1">
    <property type="nucleotide sequence ID" value="NZ_JAGJWT010000002.1"/>
</dbReference>
<evidence type="ECO:0000313" key="1">
    <source>
        <dbReference type="EMBL" id="MBS9340097.1"/>
    </source>
</evidence>
<dbReference type="InterPro" id="IPR010270">
    <property type="entry name" value="Phage_P2_GpM"/>
</dbReference>
<dbReference type="AlphaFoldDB" id="A0A9X1CRG6"/>
<name>A0A9X1CRG6_NEIEL</name>
<dbReference type="Pfam" id="PF05944">
    <property type="entry name" value="Phage_term_smal"/>
    <property type="match status" value="1"/>
</dbReference>
<organism evidence="1 2">
    <name type="scientific">Neisseria elongata subsp. nitroreducens</name>
    <dbReference type="NCBI Taxonomy" id="90367"/>
    <lineage>
        <taxon>Bacteria</taxon>
        <taxon>Pseudomonadati</taxon>
        <taxon>Pseudomonadota</taxon>
        <taxon>Betaproteobacteria</taxon>
        <taxon>Neisseriales</taxon>
        <taxon>Neisseriaceae</taxon>
        <taxon>Neisseria</taxon>
    </lineage>
</organism>
<accession>A0A9X1CRG6</accession>
<dbReference type="GO" id="GO:0004519">
    <property type="term" value="F:endonuclease activity"/>
    <property type="evidence" value="ECO:0007669"/>
    <property type="project" value="InterPro"/>
</dbReference>
<evidence type="ECO:0000313" key="2">
    <source>
        <dbReference type="Proteomes" id="UP000708805"/>
    </source>
</evidence>
<dbReference type="GO" id="GO:0003677">
    <property type="term" value="F:DNA binding"/>
    <property type="evidence" value="ECO:0007669"/>
    <property type="project" value="InterPro"/>
</dbReference>
<gene>
    <name evidence="1" type="ORF">J8641_04535</name>
</gene>
<comment type="caution">
    <text evidence="1">The sequence shown here is derived from an EMBL/GenBank/DDBJ whole genome shotgun (WGS) entry which is preliminary data.</text>
</comment>
<reference evidence="1" key="1">
    <citation type="submission" date="2021-04" db="EMBL/GenBank/DDBJ databases">
        <title>Genomic characterization of endocarditis-associated Neisseria elongata subsp. nitroreducens.</title>
        <authorList>
            <person name="Schorner M."/>
            <person name="Passarelli-Araujo H."/>
            <person name="Scheffer M."/>
            <person name="Barazzetti F."/>
            <person name="Martins J."/>
            <person name="Machado H."/>
            <person name="Palmeiro J."/>
            <person name="Bazzo M."/>
        </authorList>
    </citation>
    <scope>NUCLEOTIDE SEQUENCE</scope>
    <source>
        <strain evidence="1">Nel_M001</strain>
    </source>
</reference>
<dbReference type="EMBL" id="JAGJWT010000002">
    <property type="protein sequence ID" value="MBS9340097.1"/>
    <property type="molecule type" value="Genomic_DNA"/>
</dbReference>
<proteinExistence type="predicted"/>
<protein>
    <submittedName>
        <fullName evidence="1">Terminase</fullName>
    </submittedName>
</protein>
<sequence>MSYARAHFQSETAHAAAEADSLAELTAYQQLLVRLRADKATVKAINGMEDKAAVKADILPQYQAWVNGVLSGDTPAQGDKIIPTVLIWQLDCGQLDAALPLAQFAMDNNIETADEFQRDMAELVPEEYAEQIMRGHHASEATLDVLTGWVTDKRDDGLHRYNINDNIRAKVLRAVAEQIEERDSTEALRLYRLALQYNPKISVKKRIAELEKT</sequence>